<dbReference type="EMBL" id="GL452600">
    <property type="protein sequence ID" value="EFN77049.1"/>
    <property type="molecule type" value="Genomic_DNA"/>
</dbReference>
<dbReference type="InParanoid" id="E2C4T0"/>
<evidence type="ECO:0000313" key="2">
    <source>
        <dbReference type="Proteomes" id="UP000008237"/>
    </source>
</evidence>
<dbReference type="InterPro" id="IPR010562">
    <property type="entry name" value="Haemolymph_juvenile_hormone-bd"/>
</dbReference>
<feature type="non-terminal residue" evidence="1">
    <location>
        <position position="1"/>
    </location>
</feature>
<dbReference type="InterPro" id="IPR038606">
    <property type="entry name" value="To_sf"/>
</dbReference>
<proteinExistence type="predicted"/>
<evidence type="ECO:0000313" key="1">
    <source>
        <dbReference type="EMBL" id="EFN77049.1"/>
    </source>
</evidence>
<protein>
    <submittedName>
        <fullName evidence="1">Uncharacterized protein</fullName>
    </submittedName>
</protein>
<reference evidence="1 2" key="1">
    <citation type="journal article" date="2010" name="Science">
        <title>Genomic comparison of the ants Camponotus floridanus and Harpegnathos saltator.</title>
        <authorList>
            <person name="Bonasio R."/>
            <person name="Zhang G."/>
            <person name="Ye C."/>
            <person name="Mutti N.S."/>
            <person name="Fang X."/>
            <person name="Qin N."/>
            <person name="Donahue G."/>
            <person name="Yang P."/>
            <person name="Li Q."/>
            <person name="Li C."/>
            <person name="Zhang P."/>
            <person name="Huang Z."/>
            <person name="Berger S.L."/>
            <person name="Reinberg D."/>
            <person name="Wang J."/>
            <person name="Liebig J."/>
        </authorList>
    </citation>
    <scope>NUCLEOTIDE SEQUENCE [LARGE SCALE GENOMIC DNA]</scope>
    <source>
        <strain evidence="1 2">R22 G/1</strain>
    </source>
</reference>
<dbReference type="OrthoDB" id="8174700at2759"/>
<dbReference type="AlphaFoldDB" id="E2C4T0"/>
<sequence>VPDLHICPRSELQTCLPQSLESMRSYIAYGIPFLNVPAFEPYYTKFCNITFENNYIAMITFRNTYINGISNYKISEVK</sequence>
<accession>E2C4T0</accession>
<gene>
    <name evidence="1" type="ORF">EAI_07247</name>
</gene>
<name>E2C4T0_HARSA</name>
<keyword evidence="2" id="KW-1185">Reference proteome</keyword>
<dbReference type="Gene3D" id="3.15.10.30">
    <property type="entry name" value="Haemolymph juvenile hormone binding protein"/>
    <property type="match status" value="1"/>
</dbReference>
<dbReference type="Pfam" id="PF06585">
    <property type="entry name" value="JHBP"/>
    <property type="match status" value="1"/>
</dbReference>
<dbReference type="Proteomes" id="UP000008237">
    <property type="component" value="Unassembled WGS sequence"/>
</dbReference>
<organism evidence="2">
    <name type="scientific">Harpegnathos saltator</name>
    <name type="common">Jerdon's jumping ant</name>
    <dbReference type="NCBI Taxonomy" id="610380"/>
    <lineage>
        <taxon>Eukaryota</taxon>
        <taxon>Metazoa</taxon>
        <taxon>Ecdysozoa</taxon>
        <taxon>Arthropoda</taxon>
        <taxon>Hexapoda</taxon>
        <taxon>Insecta</taxon>
        <taxon>Pterygota</taxon>
        <taxon>Neoptera</taxon>
        <taxon>Endopterygota</taxon>
        <taxon>Hymenoptera</taxon>
        <taxon>Apocrita</taxon>
        <taxon>Aculeata</taxon>
        <taxon>Formicoidea</taxon>
        <taxon>Formicidae</taxon>
        <taxon>Ponerinae</taxon>
        <taxon>Ponerini</taxon>
        <taxon>Harpegnathos</taxon>
    </lineage>
</organism>